<name>A0A382R7C1_9ZZZZ</name>
<keyword evidence="1" id="KW-0819">tRNA processing</keyword>
<organism evidence="3">
    <name type="scientific">marine metagenome</name>
    <dbReference type="NCBI Taxonomy" id="408172"/>
    <lineage>
        <taxon>unclassified sequences</taxon>
        <taxon>metagenomes</taxon>
        <taxon>ecological metagenomes</taxon>
    </lineage>
</organism>
<dbReference type="InterPro" id="IPR050076">
    <property type="entry name" value="ArchSynthase1/Queuine_TRR"/>
</dbReference>
<feature type="non-terminal residue" evidence="3">
    <location>
        <position position="159"/>
    </location>
</feature>
<feature type="domain" description="tRNA-guanine(15) transglycosylase-like" evidence="2">
    <location>
        <begin position="14"/>
        <end position="157"/>
    </location>
</feature>
<dbReference type="InterPro" id="IPR002616">
    <property type="entry name" value="tRNA_ribo_trans-like"/>
</dbReference>
<protein>
    <recommendedName>
        <fullName evidence="2">tRNA-guanine(15) transglycosylase-like domain-containing protein</fullName>
    </recommendedName>
</protein>
<dbReference type="NCBIfam" id="TIGR00449">
    <property type="entry name" value="tgt_general"/>
    <property type="match status" value="1"/>
</dbReference>
<dbReference type="InterPro" id="IPR036511">
    <property type="entry name" value="TGT-like_sf"/>
</dbReference>
<dbReference type="Gene3D" id="3.20.20.105">
    <property type="entry name" value="Queuine tRNA-ribosyltransferase-like"/>
    <property type="match status" value="1"/>
</dbReference>
<evidence type="ECO:0000259" key="2">
    <source>
        <dbReference type="Pfam" id="PF01702"/>
    </source>
</evidence>
<accession>A0A382R7C1</accession>
<dbReference type="PANTHER" id="PTHR46499">
    <property type="entry name" value="QUEUINE TRNA-RIBOSYLTRANSFERASE"/>
    <property type="match status" value="1"/>
</dbReference>
<dbReference type="AlphaFoldDB" id="A0A382R7C1"/>
<dbReference type="GO" id="GO:0002099">
    <property type="term" value="P:tRNA wobble guanine modification"/>
    <property type="evidence" value="ECO:0007669"/>
    <property type="project" value="TreeGrafter"/>
</dbReference>
<dbReference type="EMBL" id="UINC01118976">
    <property type="protein sequence ID" value="SVC92471.1"/>
    <property type="molecule type" value="Genomic_DNA"/>
</dbReference>
<proteinExistence type="predicted"/>
<dbReference type="SUPFAM" id="SSF51713">
    <property type="entry name" value="tRNA-guanine transglycosylase"/>
    <property type="match status" value="1"/>
</dbReference>
<dbReference type="PANTHER" id="PTHR46499:SF1">
    <property type="entry name" value="QUEUINE TRNA-RIBOSYLTRANSFERASE"/>
    <property type="match status" value="1"/>
</dbReference>
<gene>
    <name evidence="3" type="ORF">METZ01_LOCUS345325</name>
</gene>
<dbReference type="Pfam" id="PF01702">
    <property type="entry name" value="TGT"/>
    <property type="match status" value="1"/>
</dbReference>
<sequence>MSGFFEVYFRDGSSRSGVLNTSHGAVNTPAFMPVATQGSVKAVAPDDLETLGASILLSNTYHLMLRPGIDLIHRQNNLHTFMNWQRPILTDSGGFQTFSLGRLTNISDSGVIFRSHIDGREHFLSPELSIQYQGLLGSDIAMVLDECSPYGLGREELNS</sequence>
<dbReference type="GO" id="GO:0005737">
    <property type="term" value="C:cytoplasm"/>
    <property type="evidence" value="ECO:0007669"/>
    <property type="project" value="TreeGrafter"/>
</dbReference>
<reference evidence="3" key="1">
    <citation type="submission" date="2018-05" db="EMBL/GenBank/DDBJ databases">
        <authorList>
            <person name="Lanie J.A."/>
            <person name="Ng W.-L."/>
            <person name="Kazmierczak K.M."/>
            <person name="Andrzejewski T.M."/>
            <person name="Davidsen T.M."/>
            <person name="Wayne K.J."/>
            <person name="Tettelin H."/>
            <person name="Glass J.I."/>
            <person name="Rusch D."/>
            <person name="Podicherti R."/>
            <person name="Tsui H.-C.T."/>
            <person name="Winkler M.E."/>
        </authorList>
    </citation>
    <scope>NUCLEOTIDE SEQUENCE</scope>
</reference>
<evidence type="ECO:0000313" key="3">
    <source>
        <dbReference type="EMBL" id="SVC92471.1"/>
    </source>
</evidence>
<evidence type="ECO:0000256" key="1">
    <source>
        <dbReference type="ARBA" id="ARBA00022694"/>
    </source>
</evidence>